<accession>A0A448L4K5</accession>
<dbReference type="PROSITE" id="PS51123">
    <property type="entry name" value="OMPA_2"/>
    <property type="match status" value="1"/>
</dbReference>
<dbReference type="GO" id="GO:0016020">
    <property type="term" value="C:membrane"/>
    <property type="evidence" value="ECO:0007669"/>
    <property type="project" value="UniProtKB-UniRule"/>
</dbReference>
<dbReference type="InterPro" id="IPR006665">
    <property type="entry name" value="OmpA-like"/>
</dbReference>
<feature type="coiled-coil region" evidence="2">
    <location>
        <begin position="240"/>
        <end position="267"/>
    </location>
</feature>
<feature type="chain" id="PRO_5019536469" evidence="3">
    <location>
        <begin position="21"/>
        <end position="390"/>
    </location>
</feature>
<dbReference type="KEGG" id="poc:NCTC13071_00899"/>
<evidence type="ECO:0000313" key="6">
    <source>
        <dbReference type="Proteomes" id="UP000274578"/>
    </source>
</evidence>
<dbReference type="RefSeq" id="WP_018919932.1">
    <property type="nucleotide sequence ID" value="NZ_LR134384.1"/>
</dbReference>
<keyword evidence="3" id="KW-0732">Signal</keyword>
<reference evidence="5 6" key="1">
    <citation type="submission" date="2018-12" db="EMBL/GenBank/DDBJ databases">
        <authorList>
            <consortium name="Pathogen Informatics"/>
        </authorList>
    </citation>
    <scope>NUCLEOTIDE SEQUENCE [LARGE SCALE GENOMIC DNA]</scope>
    <source>
        <strain evidence="5 6">NCTC13071</strain>
    </source>
</reference>
<evidence type="ECO:0000256" key="3">
    <source>
        <dbReference type="SAM" id="SignalP"/>
    </source>
</evidence>
<evidence type="ECO:0000256" key="2">
    <source>
        <dbReference type="SAM" id="Coils"/>
    </source>
</evidence>
<evidence type="ECO:0000256" key="1">
    <source>
        <dbReference type="PROSITE-ProRule" id="PRU00473"/>
    </source>
</evidence>
<gene>
    <name evidence="5" type="ORF">NCTC13071_00899</name>
</gene>
<dbReference type="Pfam" id="PF00691">
    <property type="entry name" value="OmpA"/>
    <property type="match status" value="1"/>
</dbReference>
<protein>
    <submittedName>
        <fullName evidence="5">PG33</fullName>
    </submittedName>
</protein>
<organism evidence="5 6">
    <name type="scientific">Segatella oris</name>
    <dbReference type="NCBI Taxonomy" id="28135"/>
    <lineage>
        <taxon>Bacteria</taxon>
        <taxon>Pseudomonadati</taxon>
        <taxon>Bacteroidota</taxon>
        <taxon>Bacteroidia</taxon>
        <taxon>Bacteroidales</taxon>
        <taxon>Prevotellaceae</taxon>
        <taxon>Segatella</taxon>
    </lineage>
</organism>
<dbReference type="GeneID" id="85011774"/>
<dbReference type="InterPro" id="IPR036737">
    <property type="entry name" value="OmpA-like_sf"/>
</dbReference>
<keyword evidence="2" id="KW-0175">Coiled coil</keyword>
<keyword evidence="1" id="KW-0472">Membrane</keyword>
<sequence>MMKRLMTILAFAGLTITALAQETVSTKKYSVATNSFWSNWFVQVGGDYNAWYSNQEHGLGLDNGNHYGLFAKQRRTFGASVAVGKWFSPGFGLRTKLQLGKAKKVGMVGVSKLDYWTLNEHLLFNMSNLLCGYNPDRVWNVTPFIGGGVTRNESISLYAMQLSVGINSSWKLSRLLDLYAEVGWNRMEEDFDGYEGYNQRAKHHGYGWEDKDNNLYAEIGLTFKLGKSGWNKTPDTDALKTMSQSQIDDLNNKIKNANDEGDRLRNELAQAPKDDVQTKSIKEFIAMPISVFFNINRTELARLKDLVNVRALAKYAVENNSRMLVTGYADSATGTPAINQRLSEARAKRLVDELVKMGVNRSNISVAAGGGVKILEYPSYDRRATVQIVE</sequence>
<dbReference type="PANTHER" id="PTHR30329">
    <property type="entry name" value="STATOR ELEMENT OF FLAGELLAR MOTOR COMPLEX"/>
    <property type="match status" value="1"/>
</dbReference>
<name>A0A448L4K5_9BACT</name>
<proteinExistence type="predicted"/>
<feature type="domain" description="OmpA-like" evidence="4">
    <location>
        <begin position="280"/>
        <end position="390"/>
    </location>
</feature>
<dbReference type="InterPro" id="IPR050330">
    <property type="entry name" value="Bact_OuterMem_StrucFunc"/>
</dbReference>
<dbReference type="AlphaFoldDB" id="A0A448L4K5"/>
<dbReference type="Proteomes" id="UP000274578">
    <property type="component" value="Chromosome 1"/>
</dbReference>
<dbReference type="SUPFAM" id="SSF103088">
    <property type="entry name" value="OmpA-like"/>
    <property type="match status" value="1"/>
</dbReference>
<evidence type="ECO:0000313" key="5">
    <source>
        <dbReference type="EMBL" id="VEH14913.1"/>
    </source>
</evidence>
<dbReference type="PANTHER" id="PTHR30329:SF21">
    <property type="entry name" value="LIPOPROTEIN YIAD-RELATED"/>
    <property type="match status" value="1"/>
</dbReference>
<evidence type="ECO:0000259" key="4">
    <source>
        <dbReference type="PROSITE" id="PS51123"/>
    </source>
</evidence>
<dbReference type="Gene3D" id="3.30.1330.60">
    <property type="entry name" value="OmpA-like domain"/>
    <property type="match status" value="1"/>
</dbReference>
<feature type="signal peptide" evidence="3">
    <location>
        <begin position="1"/>
        <end position="20"/>
    </location>
</feature>
<dbReference type="EMBL" id="LR134384">
    <property type="protein sequence ID" value="VEH14913.1"/>
    <property type="molecule type" value="Genomic_DNA"/>
</dbReference>